<gene>
    <name evidence="2" type="ORF">AVDCRST_MAG34-2943</name>
</gene>
<feature type="chain" id="PRO_5039686728" description="Secreted protein" evidence="1">
    <location>
        <begin position="26"/>
        <end position="143"/>
    </location>
</feature>
<keyword evidence="1" id="KW-0732">Signal</keyword>
<organism evidence="2">
    <name type="scientific">uncultured Nocardioidaceae bacterium</name>
    <dbReference type="NCBI Taxonomy" id="253824"/>
    <lineage>
        <taxon>Bacteria</taxon>
        <taxon>Bacillati</taxon>
        <taxon>Actinomycetota</taxon>
        <taxon>Actinomycetes</taxon>
        <taxon>Propionibacteriales</taxon>
        <taxon>Nocardioidaceae</taxon>
        <taxon>environmental samples</taxon>
    </lineage>
</organism>
<evidence type="ECO:0008006" key="3">
    <source>
        <dbReference type="Google" id="ProtNLM"/>
    </source>
</evidence>
<name>A0A6J4MSY6_9ACTN</name>
<feature type="signal peptide" evidence="1">
    <location>
        <begin position="1"/>
        <end position="25"/>
    </location>
</feature>
<accession>A0A6J4MSY6</accession>
<reference evidence="2" key="1">
    <citation type="submission" date="2020-02" db="EMBL/GenBank/DDBJ databases">
        <authorList>
            <person name="Meier V. D."/>
        </authorList>
    </citation>
    <scope>NUCLEOTIDE SEQUENCE</scope>
    <source>
        <strain evidence="2">AVDCRST_MAG34</strain>
    </source>
</reference>
<dbReference type="EMBL" id="CADCUI010000079">
    <property type="protein sequence ID" value="CAA9365778.1"/>
    <property type="molecule type" value="Genomic_DNA"/>
</dbReference>
<dbReference type="AlphaFoldDB" id="A0A6J4MSY6"/>
<protein>
    <recommendedName>
        <fullName evidence="3">Secreted protein</fullName>
    </recommendedName>
</protein>
<sequence length="143" mass="14492">MKRWLGMSAAVGSATAAVVAGAAWAGPVETAVAHAEDAGERGTAHSCGHRDMLDARVEPRGGGTVLVVRAVDGVADPVEAAFDGTTVRIPGQRGAAAAGAGSAELRLLLPGAAAPRDVRVEATFDDGITRCAWTVRVPAPREE</sequence>
<proteinExistence type="predicted"/>
<evidence type="ECO:0000313" key="2">
    <source>
        <dbReference type="EMBL" id="CAA9365778.1"/>
    </source>
</evidence>
<evidence type="ECO:0000256" key="1">
    <source>
        <dbReference type="SAM" id="SignalP"/>
    </source>
</evidence>